<feature type="transmembrane region" description="Helical" evidence="6">
    <location>
        <begin position="409"/>
        <end position="428"/>
    </location>
</feature>
<feature type="transmembrane region" description="Helical" evidence="6">
    <location>
        <begin position="172"/>
        <end position="196"/>
    </location>
</feature>
<evidence type="ECO:0000256" key="1">
    <source>
        <dbReference type="ARBA" id="ARBA00004141"/>
    </source>
</evidence>
<evidence type="ECO:0000259" key="7">
    <source>
        <dbReference type="PROSITE" id="PS50801"/>
    </source>
</evidence>
<dbReference type="GO" id="GO:0055085">
    <property type="term" value="P:transmembrane transport"/>
    <property type="evidence" value="ECO:0007669"/>
    <property type="project" value="InterPro"/>
</dbReference>
<feature type="transmembrane region" description="Helical" evidence="6">
    <location>
        <begin position="367"/>
        <end position="389"/>
    </location>
</feature>
<feature type="transmembrane region" description="Helical" evidence="6">
    <location>
        <begin position="208"/>
        <end position="230"/>
    </location>
</feature>
<dbReference type="OrthoDB" id="6379988at2759"/>
<evidence type="ECO:0000256" key="6">
    <source>
        <dbReference type="SAM" id="Phobius"/>
    </source>
</evidence>
<feature type="transmembrane region" description="Helical" evidence="6">
    <location>
        <begin position="250"/>
        <end position="268"/>
    </location>
</feature>
<feature type="transmembrane region" description="Helical" evidence="6">
    <location>
        <begin position="148"/>
        <end position="166"/>
    </location>
</feature>
<keyword evidence="2 6" id="KW-0812">Transmembrane</keyword>
<dbReference type="GO" id="GO:0016020">
    <property type="term" value="C:membrane"/>
    <property type="evidence" value="ECO:0007669"/>
    <property type="project" value="UniProtKB-SubCell"/>
</dbReference>
<dbReference type="InterPro" id="IPR036513">
    <property type="entry name" value="STAS_dom_sf"/>
</dbReference>
<evidence type="ECO:0000256" key="2">
    <source>
        <dbReference type="ARBA" id="ARBA00022692"/>
    </source>
</evidence>
<dbReference type="Gene3D" id="3.30.750.24">
    <property type="entry name" value="STAS domain"/>
    <property type="match status" value="1"/>
</dbReference>
<dbReference type="InterPro" id="IPR001902">
    <property type="entry name" value="SLC26A/SulP_fam"/>
</dbReference>
<dbReference type="PANTHER" id="PTHR11814">
    <property type="entry name" value="SULFATE TRANSPORTER"/>
    <property type="match status" value="1"/>
</dbReference>
<name>A0A7R9GK77_9CRUS</name>
<keyword evidence="4 6" id="KW-0472">Membrane</keyword>
<dbReference type="Proteomes" id="UP000678499">
    <property type="component" value="Unassembled WGS sequence"/>
</dbReference>
<keyword evidence="9" id="KW-1185">Reference proteome</keyword>
<feature type="transmembrane region" description="Helical" evidence="6">
    <location>
        <begin position="99"/>
        <end position="117"/>
    </location>
</feature>
<accession>A0A7R9GK77</accession>
<dbReference type="InterPro" id="IPR011547">
    <property type="entry name" value="SLC26A/SulP_dom"/>
</dbReference>
<reference evidence="8" key="1">
    <citation type="submission" date="2020-11" db="EMBL/GenBank/DDBJ databases">
        <authorList>
            <person name="Tran Van P."/>
        </authorList>
    </citation>
    <scope>NUCLEOTIDE SEQUENCE</scope>
</reference>
<evidence type="ECO:0000313" key="9">
    <source>
        <dbReference type="Proteomes" id="UP000678499"/>
    </source>
</evidence>
<protein>
    <recommendedName>
        <fullName evidence="7">STAS domain-containing protein</fullName>
    </recommendedName>
</protein>
<feature type="transmembrane region" description="Helical" evidence="6">
    <location>
        <begin position="499"/>
        <end position="532"/>
    </location>
</feature>
<organism evidence="8">
    <name type="scientific">Notodromas monacha</name>
    <dbReference type="NCBI Taxonomy" id="399045"/>
    <lineage>
        <taxon>Eukaryota</taxon>
        <taxon>Metazoa</taxon>
        <taxon>Ecdysozoa</taxon>
        <taxon>Arthropoda</taxon>
        <taxon>Crustacea</taxon>
        <taxon>Oligostraca</taxon>
        <taxon>Ostracoda</taxon>
        <taxon>Podocopa</taxon>
        <taxon>Podocopida</taxon>
        <taxon>Cypridocopina</taxon>
        <taxon>Cypridoidea</taxon>
        <taxon>Cyprididae</taxon>
        <taxon>Notodromas</taxon>
    </lineage>
</organism>
<sequence length="690" mass="74546">MSSDPVMSVAYLRRRSQDGELAEIASRQSEYGGSGGGGGPLNNTMEESAPSSNSLRIFGGGCDGVGTPLGTRCWNAVRKRVPVLTCPTRYSLKDFWADFLAGILTGIPCIPQGIIYAEIANLPIQYGLYAGFIGPFIYAIFGTVKELHVGPVAAIAVLIAGVTAKASPAFAVVYTTLLCLAFGIFSFLVGLLKLGWMVELVSVPVTSGLVSAAAIIVMLCNIKTFLGFNHFRGQTLTTLLPKFYESMDKIVYGDLIMGIASVIALHLMQDSIKIQWGKITPNKFISKTLSIICKTISLGRTPLLTTMCGYTAYYLNVHRPEQLITTAKAVDILGIPKPSIPAFTWPARNETIDGITSEQPQLDFLGILTYGGSTPLIVLIICLVQQSLISKNFRRAEGVNVNHELMSLGVIQVASSFFGSMPVTGAFIRSSAMAAQGVRTRFGVIWAGLMVLFALHVLTPYVEYDPKPSLAAIVFCAVFHLIQRDDIMRIWKTNRMDMIPFAATFVTSLLAGLQAGFCTGVATNIFMLLVVASDPDICIENDPHRNVTIIKPDRSMHYPGAEKLRRAICDTALLDHPPGVVAVDCSALVDMDYSTVKRLGSTVLGLKMARGTRVVFINVKPKVEQALHGFTDGAVETYPYDLEKLLMQSGSVDNLTVSGSIETIDSVVVANSSTDEEVINLQKGTNNPVD</sequence>
<evidence type="ECO:0000256" key="3">
    <source>
        <dbReference type="ARBA" id="ARBA00022989"/>
    </source>
</evidence>
<feature type="transmembrane region" description="Helical" evidence="6">
    <location>
        <begin position="440"/>
        <end position="458"/>
    </location>
</feature>
<gene>
    <name evidence="8" type="ORF">NMOB1V02_LOCUS11917</name>
</gene>
<dbReference type="AlphaFoldDB" id="A0A7R9GK77"/>
<comment type="subcellular location">
    <subcellularLocation>
        <location evidence="1">Membrane</location>
        <topology evidence="1">Multi-pass membrane protein</topology>
    </subcellularLocation>
</comment>
<feature type="transmembrane region" description="Helical" evidence="6">
    <location>
        <begin position="123"/>
        <end position="141"/>
    </location>
</feature>
<feature type="transmembrane region" description="Helical" evidence="6">
    <location>
        <begin position="470"/>
        <end position="487"/>
    </location>
</feature>
<dbReference type="CDD" id="cd07042">
    <property type="entry name" value="STAS_SulP_like_sulfate_transporter"/>
    <property type="match status" value="1"/>
</dbReference>
<evidence type="ECO:0000256" key="4">
    <source>
        <dbReference type="ARBA" id="ARBA00023136"/>
    </source>
</evidence>
<keyword evidence="3 6" id="KW-1133">Transmembrane helix</keyword>
<dbReference type="SUPFAM" id="SSF52091">
    <property type="entry name" value="SpoIIaa-like"/>
    <property type="match status" value="1"/>
</dbReference>
<proteinExistence type="predicted"/>
<evidence type="ECO:0000313" key="8">
    <source>
        <dbReference type="EMBL" id="CAD7284310.1"/>
    </source>
</evidence>
<evidence type="ECO:0000256" key="5">
    <source>
        <dbReference type="SAM" id="MobiDB-lite"/>
    </source>
</evidence>
<dbReference type="PROSITE" id="PS50801">
    <property type="entry name" value="STAS"/>
    <property type="match status" value="1"/>
</dbReference>
<dbReference type="InterPro" id="IPR002645">
    <property type="entry name" value="STAS_dom"/>
</dbReference>
<dbReference type="EMBL" id="OA889755">
    <property type="protein sequence ID" value="CAD7284310.1"/>
    <property type="molecule type" value="Genomic_DNA"/>
</dbReference>
<feature type="region of interest" description="Disordered" evidence="5">
    <location>
        <begin position="25"/>
        <end position="48"/>
    </location>
</feature>
<dbReference type="EMBL" id="CAJPEX010007718">
    <property type="protein sequence ID" value="CAG0924462.1"/>
    <property type="molecule type" value="Genomic_DNA"/>
</dbReference>
<feature type="domain" description="STAS" evidence="7">
    <location>
        <begin position="537"/>
        <end position="627"/>
    </location>
</feature>
<dbReference type="Pfam" id="PF00916">
    <property type="entry name" value="Sulfate_transp"/>
    <property type="match status" value="1"/>
</dbReference>